<dbReference type="EMBL" id="CP073100">
    <property type="protein sequence ID" value="QUE50035.1"/>
    <property type="molecule type" value="Genomic_DNA"/>
</dbReference>
<dbReference type="InterPro" id="IPR003820">
    <property type="entry name" value="KdpC"/>
</dbReference>
<sequence length="137" mass="15204">MSSHRLKIITILVTLAALLVISIVRYGKILDERALEIPDEKAAGMELLTRKLSGPGYFQDVTKNPGAVTGDEGPWITPDEARSQFDRVVNERKFGGDQSDQVRKLIEKLTEPHPSRLVGSDRINLNKLNLAVDQIGK</sequence>
<accession>A0A975G837</accession>
<keyword evidence="1" id="KW-0472">Membrane</keyword>
<name>A0A975G837_9BACT</name>
<proteinExistence type="predicted"/>
<evidence type="ECO:0000313" key="3">
    <source>
        <dbReference type="Proteomes" id="UP000676169"/>
    </source>
</evidence>
<dbReference type="AlphaFoldDB" id="A0A975G837"/>
<evidence type="ECO:0000256" key="1">
    <source>
        <dbReference type="SAM" id="Phobius"/>
    </source>
</evidence>
<keyword evidence="3" id="KW-1185">Reference proteome</keyword>
<protein>
    <submittedName>
        <fullName evidence="2">Potassium-transporting ATPase subunit C</fullName>
    </submittedName>
</protein>
<dbReference type="GO" id="GO:0008556">
    <property type="term" value="F:P-type potassium transmembrane transporter activity"/>
    <property type="evidence" value="ECO:0007669"/>
    <property type="project" value="InterPro"/>
</dbReference>
<reference evidence="2" key="1">
    <citation type="submission" date="2021-04" db="EMBL/GenBank/DDBJ databases">
        <title>Luteolibacter sp. 32A isolated from the skin of an Anderson's salamander (Ambystoma andersonii).</title>
        <authorList>
            <person name="Spergser J."/>
            <person name="Busse H.-J."/>
        </authorList>
    </citation>
    <scope>NUCLEOTIDE SEQUENCE</scope>
    <source>
        <strain evidence="2">32A</strain>
    </source>
</reference>
<dbReference type="RefSeq" id="WP_211630124.1">
    <property type="nucleotide sequence ID" value="NZ_CP073100.1"/>
</dbReference>
<dbReference type="Proteomes" id="UP000676169">
    <property type="component" value="Chromosome"/>
</dbReference>
<organism evidence="2 3">
    <name type="scientific">Luteolibacter ambystomatis</name>
    <dbReference type="NCBI Taxonomy" id="2824561"/>
    <lineage>
        <taxon>Bacteria</taxon>
        <taxon>Pseudomonadati</taxon>
        <taxon>Verrucomicrobiota</taxon>
        <taxon>Verrucomicrobiia</taxon>
        <taxon>Verrucomicrobiales</taxon>
        <taxon>Verrucomicrobiaceae</taxon>
        <taxon>Luteolibacter</taxon>
    </lineage>
</organism>
<keyword evidence="1" id="KW-1133">Transmembrane helix</keyword>
<feature type="transmembrane region" description="Helical" evidence="1">
    <location>
        <begin position="6"/>
        <end position="24"/>
    </location>
</feature>
<dbReference type="Pfam" id="PF02669">
    <property type="entry name" value="KdpC"/>
    <property type="match status" value="1"/>
</dbReference>
<evidence type="ECO:0000313" key="2">
    <source>
        <dbReference type="EMBL" id="QUE50035.1"/>
    </source>
</evidence>
<keyword evidence="1" id="KW-0812">Transmembrane</keyword>
<dbReference type="GO" id="GO:0016020">
    <property type="term" value="C:membrane"/>
    <property type="evidence" value="ECO:0007669"/>
    <property type="project" value="InterPro"/>
</dbReference>
<gene>
    <name evidence="2" type="ORF">KBB96_14305</name>
</gene>
<dbReference type="KEGG" id="lamb:KBB96_14305"/>